<evidence type="ECO:0000313" key="4">
    <source>
        <dbReference type="Proteomes" id="UP000521943"/>
    </source>
</evidence>
<dbReference type="Proteomes" id="UP000521943">
    <property type="component" value="Unassembled WGS sequence"/>
</dbReference>
<feature type="compositionally biased region" description="Polar residues" evidence="1">
    <location>
        <begin position="1"/>
        <end position="10"/>
    </location>
</feature>
<sequence>MNYKNITPQNALPPHRPQKREEASQVTLPPFAKQFQPHSNMNYKNVTPENTLPPIRLQTREEVSQVTLPPFAKQFPGYPTTSPPEAQPPSKTNSASTISAVRIIQDKCMLGCNEVFTDNRTYMEHWVRVHLGPEELRSMVMSQWKAPQTWEKLHTVFTISLLYLIVPVAWRSWNLVCTTSDDSSPSCCYRRDGQAHVVVGRLFRAQSGSGNEPCRETMDDNKLARIQNSDYKFQLQPTSFPTSGWPRYLDR</sequence>
<protein>
    <recommendedName>
        <fullName evidence="2">C2H2-type domain-containing protein</fullName>
    </recommendedName>
</protein>
<dbReference type="PROSITE" id="PS00028">
    <property type="entry name" value="ZINC_FINGER_C2H2_1"/>
    <property type="match status" value="1"/>
</dbReference>
<keyword evidence="4" id="KW-1185">Reference proteome</keyword>
<evidence type="ECO:0000256" key="1">
    <source>
        <dbReference type="SAM" id="MobiDB-lite"/>
    </source>
</evidence>
<feature type="domain" description="C2H2-type" evidence="2">
    <location>
        <begin position="108"/>
        <end position="130"/>
    </location>
</feature>
<organism evidence="3 4">
    <name type="scientific">Ephemerocybe angulata</name>
    <dbReference type="NCBI Taxonomy" id="980116"/>
    <lineage>
        <taxon>Eukaryota</taxon>
        <taxon>Fungi</taxon>
        <taxon>Dikarya</taxon>
        <taxon>Basidiomycota</taxon>
        <taxon>Agaricomycotina</taxon>
        <taxon>Agaricomycetes</taxon>
        <taxon>Agaricomycetidae</taxon>
        <taxon>Agaricales</taxon>
        <taxon>Agaricineae</taxon>
        <taxon>Psathyrellaceae</taxon>
        <taxon>Ephemerocybe</taxon>
    </lineage>
</organism>
<feature type="compositionally biased region" description="Polar residues" evidence="1">
    <location>
        <begin position="36"/>
        <end position="50"/>
    </location>
</feature>
<feature type="region of interest" description="Disordered" evidence="1">
    <location>
        <begin position="1"/>
        <end position="50"/>
    </location>
</feature>
<dbReference type="OrthoDB" id="10345777at2759"/>
<evidence type="ECO:0000259" key="2">
    <source>
        <dbReference type="PROSITE" id="PS00028"/>
    </source>
</evidence>
<dbReference type="InterPro" id="IPR013087">
    <property type="entry name" value="Znf_C2H2_type"/>
</dbReference>
<dbReference type="AlphaFoldDB" id="A0A8H6LXG5"/>
<feature type="region of interest" description="Disordered" evidence="1">
    <location>
        <begin position="74"/>
        <end position="95"/>
    </location>
</feature>
<reference evidence="3 4" key="1">
    <citation type="submission" date="2020-07" db="EMBL/GenBank/DDBJ databases">
        <title>Comparative genomics of pyrophilous fungi reveals a link between fire events and developmental genes.</title>
        <authorList>
            <consortium name="DOE Joint Genome Institute"/>
            <person name="Steindorff A.S."/>
            <person name="Carver A."/>
            <person name="Calhoun S."/>
            <person name="Stillman K."/>
            <person name="Liu H."/>
            <person name="Lipzen A."/>
            <person name="Pangilinan J."/>
            <person name="Labutti K."/>
            <person name="Bruns T.D."/>
            <person name="Grigoriev I.V."/>
        </authorList>
    </citation>
    <scope>NUCLEOTIDE SEQUENCE [LARGE SCALE GENOMIC DNA]</scope>
    <source>
        <strain evidence="3 4">CBS 144469</strain>
    </source>
</reference>
<name>A0A8H6LXG5_9AGAR</name>
<proteinExistence type="predicted"/>
<dbReference type="EMBL" id="JACGCI010000093">
    <property type="protein sequence ID" value="KAF6746360.1"/>
    <property type="molecule type" value="Genomic_DNA"/>
</dbReference>
<gene>
    <name evidence="3" type="ORF">DFP72DRAFT_855416</name>
</gene>
<comment type="caution">
    <text evidence="3">The sequence shown here is derived from an EMBL/GenBank/DDBJ whole genome shotgun (WGS) entry which is preliminary data.</text>
</comment>
<accession>A0A8H6LXG5</accession>
<evidence type="ECO:0000313" key="3">
    <source>
        <dbReference type="EMBL" id="KAF6746360.1"/>
    </source>
</evidence>